<comment type="caution">
    <text evidence="2">The sequence shown here is derived from an EMBL/GenBank/DDBJ whole genome shotgun (WGS) entry which is preliminary data.</text>
</comment>
<feature type="region of interest" description="Disordered" evidence="1">
    <location>
        <begin position="73"/>
        <end position="99"/>
    </location>
</feature>
<evidence type="ECO:0000313" key="3">
    <source>
        <dbReference type="Proteomes" id="UP000485058"/>
    </source>
</evidence>
<dbReference type="Proteomes" id="UP000485058">
    <property type="component" value="Unassembled WGS sequence"/>
</dbReference>
<feature type="compositionally biased region" description="Pro residues" evidence="1">
    <location>
        <begin position="89"/>
        <end position="99"/>
    </location>
</feature>
<keyword evidence="3" id="KW-1185">Reference proteome</keyword>
<gene>
    <name evidence="2" type="ORF">HaLaN_28556</name>
</gene>
<dbReference type="EMBL" id="BLLF01004546">
    <property type="protein sequence ID" value="GFH29825.1"/>
    <property type="molecule type" value="Genomic_DNA"/>
</dbReference>
<feature type="non-terminal residue" evidence="2">
    <location>
        <position position="99"/>
    </location>
</feature>
<reference evidence="2 3" key="1">
    <citation type="submission" date="2020-02" db="EMBL/GenBank/DDBJ databases">
        <title>Draft genome sequence of Haematococcus lacustris strain NIES-144.</title>
        <authorList>
            <person name="Morimoto D."/>
            <person name="Nakagawa S."/>
            <person name="Yoshida T."/>
            <person name="Sawayama S."/>
        </authorList>
    </citation>
    <scope>NUCLEOTIDE SEQUENCE [LARGE SCALE GENOMIC DNA]</scope>
    <source>
        <strain evidence="2 3">NIES-144</strain>
    </source>
</reference>
<dbReference type="AlphaFoldDB" id="A0A6A0AAT3"/>
<sequence length="99" mass="10804">TAGEGVEDRVKGQVEGFSSAGRWWSQGWVGWLRPVYSKASRSQVKGFMCSTSNVIRFYHREVSAALNIRRCAAGPGPRPTEPCSWEGPPAMPKPGKPGQ</sequence>
<evidence type="ECO:0000313" key="2">
    <source>
        <dbReference type="EMBL" id="GFH29825.1"/>
    </source>
</evidence>
<organism evidence="2 3">
    <name type="scientific">Haematococcus lacustris</name>
    <name type="common">Green alga</name>
    <name type="synonym">Haematococcus pluvialis</name>
    <dbReference type="NCBI Taxonomy" id="44745"/>
    <lineage>
        <taxon>Eukaryota</taxon>
        <taxon>Viridiplantae</taxon>
        <taxon>Chlorophyta</taxon>
        <taxon>core chlorophytes</taxon>
        <taxon>Chlorophyceae</taxon>
        <taxon>CS clade</taxon>
        <taxon>Chlamydomonadales</taxon>
        <taxon>Haematococcaceae</taxon>
        <taxon>Haematococcus</taxon>
    </lineage>
</organism>
<evidence type="ECO:0000256" key="1">
    <source>
        <dbReference type="SAM" id="MobiDB-lite"/>
    </source>
</evidence>
<name>A0A6A0AAT3_HAELA</name>
<feature type="non-terminal residue" evidence="2">
    <location>
        <position position="1"/>
    </location>
</feature>
<accession>A0A6A0AAT3</accession>
<protein>
    <submittedName>
        <fullName evidence="2">Uncharacterized protein</fullName>
    </submittedName>
</protein>
<proteinExistence type="predicted"/>